<dbReference type="PANTHER" id="PTHR11863">
    <property type="entry name" value="STEROL DESATURASE"/>
    <property type="match status" value="1"/>
</dbReference>
<keyword evidence="4 5" id="KW-0472">Membrane</keyword>
<evidence type="ECO:0000256" key="5">
    <source>
        <dbReference type="SAM" id="Phobius"/>
    </source>
</evidence>
<keyword evidence="8" id="KW-1185">Reference proteome</keyword>
<proteinExistence type="predicted"/>
<evidence type="ECO:0000313" key="8">
    <source>
        <dbReference type="Proteomes" id="UP001642483"/>
    </source>
</evidence>
<dbReference type="InterPro" id="IPR006694">
    <property type="entry name" value="Fatty_acid_hydroxylase"/>
</dbReference>
<evidence type="ECO:0000256" key="2">
    <source>
        <dbReference type="ARBA" id="ARBA00022692"/>
    </source>
</evidence>
<keyword evidence="2 5" id="KW-0812">Transmembrane</keyword>
<gene>
    <name evidence="7" type="ORF">CVLEPA_LOCUS30690</name>
</gene>
<keyword evidence="3 5" id="KW-1133">Transmembrane helix</keyword>
<evidence type="ECO:0000256" key="1">
    <source>
        <dbReference type="ARBA" id="ARBA00004370"/>
    </source>
</evidence>
<protein>
    <recommendedName>
        <fullName evidence="6">Fatty acid hydroxylase domain-containing protein</fullName>
    </recommendedName>
</protein>
<dbReference type="Proteomes" id="UP001642483">
    <property type="component" value="Unassembled WGS sequence"/>
</dbReference>
<dbReference type="Pfam" id="PF04116">
    <property type="entry name" value="FA_hydroxylase"/>
    <property type="match status" value="1"/>
</dbReference>
<accession>A0ABP0H2M1</accession>
<evidence type="ECO:0000259" key="6">
    <source>
        <dbReference type="Pfam" id="PF04116"/>
    </source>
</evidence>
<evidence type="ECO:0000256" key="4">
    <source>
        <dbReference type="ARBA" id="ARBA00023136"/>
    </source>
</evidence>
<reference evidence="7 8" key="1">
    <citation type="submission" date="2024-02" db="EMBL/GenBank/DDBJ databases">
        <authorList>
            <person name="Daric V."/>
            <person name="Darras S."/>
        </authorList>
    </citation>
    <scope>NUCLEOTIDE SEQUENCE [LARGE SCALE GENOMIC DNA]</scope>
</reference>
<feature type="domain" description="Fatty acid hydroxylase" evidence="6">
    <location>
        <begin position="134"/>
        <end position="256"/>
    </location>
</feature>
<evidence type="ECO:0000313" key="7">
    <source>
        <dbReference type="EMBL" id="CAK8697471.1"/>
    </source>
</evidence>
<feature type="transmembrane region" description="Helical" evidence="5">
    <location>
        <begin position="34"/>
        <end position="59"/>
    </location>
</feature>
<dbReference type="InterPro" id="IPR050307">
    <property type="entry name" value="Sterol_Desaturase_Related"/>
</dbReference>
<feature type="transmembrane region" description="Helical" evidence="5">
    <location>
        <begin position="86"/>
        <end position="108"/>
    </location>
</feature>
<dbReference type="EMBL" id="CAWYQH010000163">
    <property type="protein sequence ID" value="CAK8697471.1"/>
    <property type="molecule type" value="Genomic_DNA"/>
</dbReference>
<sequence length="290" mass="34409">MDFLISLVDMYYMAHGYLCEQWGKVLSLFGNDDHLVFCAGTTLILVTSFMLVNSFFMYLDYTGKPAFMHRYKIRKDKNIPVEKSRFIRCCIVSFGNHFVTCLCVWLLYPVMKYTGMSASQELPHIWRVYLEYQACVIIDEIVFYYTHRLMHWPPFYKAMHKWHHEWVAPISIAAIYNHPVEHLVSHVAPLLSGPILVGCHLSLAWYWIFNFQVQACLHHSNYHLPFFSSPQFHDYHHYKFTECFGSGVFLDRFHKTDKDYQKSIQFKRNVPFYSLSPITELIPDSNRKKN</sequence>
<organism evidence="7 8">
    <name type="scientific">Clavelina lepadiformis</name>
    <name type="common">Light-bulb sea squirt</name>
    <name type="synonym">Ascidia lepadiformis</name>
    <dbReference type="NCBI Taxonomy" id="159417"/>
    <lineage>
        <taxon>Eukaryota</taxon>
        <taxon>Metazoa</taxon>
        <taxon>Chordata</taxon>
        <taxon>Tunicata</taxon>
        <taxon>Ascidiacea</taxon>
        <taxon>Aplousobranchia</taxon>
        <taxon>Clavelinidae</taxon>
        <taxon>Clavelina</taxon>
    </lineage>
</organism>
<comment type="caution">
    <text evidence="7">The sequence shown here is derived from an EMBL/GenBank/DDBJ whole genome shotgun (WGS) entry which is preliminary data.</text>
</comment>
<evidence type="ECO:0000256" key="3">
    <source>
        <dbReference type="ARBA" id="ARBA00022989"/>
    </source>
</evidence>
<comment type="subcellular location">
    <subcellularLocation>
        <location evidence="1">Membrane</location>
    </subcellularLocation>
</comment>
<name>A0ABP0H2M1_CLALP</name>